<dbReference type="HOGENOM" id="CLU_035307_0_1_9"/>
<gene>
    <name evidence="7" type="ORF">BN1048_00247</name>
</gene>
<feature type="transmembrane region" description="Helical" evidence="6">
    <location>
        <begin position="449"/>
        <end position="472"/>
    </location>
</feature>
<keyword evidence="2" id="KW-1003">Cell membrane</keyword>
<dbReference type="eggNOG" id="COG1288">
    <property type="taxonomic scope" value="Bacteria"/>
</dbReference>
<feature type="transmembrane region" description="Helical" evidence="6">
    <location>
        <begin position="294"/>
        <end position="312"/>
    </location>
</feature>
<dbReference type="Pfam" id="PF03606">
    <property type="entry name" value="DcuC"/>
    <property type="match status" value="1"/>
</dbReference>
<dbReference type="STRING" id="1461582.BN1048_00247"/>
<comment type="subcellular location">
    <subcellularLocation>
        <location evidence="1">Cell membrane</location>
        <topology evidence="1">Multi-pass membrane protein</topology>
    </subcellularLocation>
</comment>
<feature type="transmembrane region" description="Helical" evidence="6">
    <location>
        <begin position="148"/>
        <end position="167"/>
    </location>
</feature>
<organism evidence="7 8">
    <name type="scientific">Jeotgalicoccus saudimassiliensis</name>
    <dbReference type="NCBI Taxonomy" id="1461582"/>
    <lineage>
        <taxon>Bacteria</taxon>
        <taxon>Bacillati</taxon>
        <taxon>Bacillota</taxon>
        <taxon>Bacilli</taxon>
        <taxon>Bacillales</taxon>
        <taxon>Staphylococcaceae</taxon>
        <taxon>Jeotgalicoccus</taxon>
    </lineage>
</organism>
<feature type="transmembrane region" description="Helical" evidence="6">
    <location>
        <begin position="21"/>
        <end position="40"/>
    </location>
</feature>
<feature type="transmembrane region" description="Helical" evidence="6">
    <location>
        <begin position="124"/>
        <end position="142"/>
    </location>
</feature>
<keyword evidence="4 6" id="KW-1133">Transmembrane helix</keyword>
<evidence type="ECO:0008006" key="9">
    <source>
        <dbReference type="Google" id="ProtNLM"/>
    </source>
</evidence>
<dbReference type="InterPro" id="IPR051679">
    <property type="entry name" value="DASS-Related_Transporters"/>
</dbReference>
<feature type="transmembrane region" description="Helical" evidence="6">
    <location>
        <begin position="88"/>
        <end position="112"/>
    </location>
</feature>
<evidence type="ECO:0000256" key="5">
    <source>
        <dbReference type="ARBA" id="ARBA00023136"/>
    </source>
</evidence>
<dbReference type="GO" id="GO:0005886">
    <property type="term" value="C:plasma membrane"/>
    <property type="evidence" value="ECO:0007669"/>
    <property type="project" value="UniProtKB-SubCell"/>
</dbReference>
<dbReference type="PANTHER" id="PTHR43652">
    <property type="entry name" value="BASIC AMINO ACID ANTIPORTER YFCC-RELATED"/>
    <property type="match status" value="1"/>
</dbReference>
<feature type="transmembrane region" description="Helical" evidence="6">
    <location>
        <begin position="209"/>
        <end position="227"/>
    </location>
</feature>
<evidence type="ECO:0000256" key="6">
    <source>
        <dbReference type="SAM" id="Phobius"/>
    </source>
</evidence>
<dbReference type="PANTHER" id="PTHR43652:SF2">
    <property type="entry name" value="BASIC AMINO ACID ANTIPORTER YFCC-RELATED"/>
    <property type="match status" value="1"/>
</dbReference>
<protein>
    <recommendedName>
        <fullName evidence="9">p-aminobenzoyl-glutamate transport protein</fullName>
    </recommendedName>
</protein>
<evidence type="ECO:0000256" key="3">
    <source>
        <dbReference type="ARBA" id="ARBA00022692"/>
    </source>
</evidence>
<dbReference type="InterPro" id="IPR018385">
    <property type="entry name" value="C4_dicarb_anaerob_car-like"/>
</dbReference>
<keyword evidence="3 6" id="KW-0812">Transmembrane</keyword>
<evidence type="ECO:0000313" key="7">
    <source>
        <dbReference type="EMBL" id="CDZ99125.1"/>
    </source>
</evidence>
<dbReference type="Proteomes" id="UP000044136">
    <property type="component" value="Unassembled WGS sequence"/>
</dbReference>
<keyword evidence="8" id="KW-1185">Reference proteome</keyword>
<feature type="transmembrane region" description="Helical" evidence="6">
    <location>
        <begin position="424"/>
        <end position="443"/>
    </location>
</feature>
<accession>A0A078LYP1</accession>
<feature type="transmembrane region" description="Helical" evidence="6">
    <location>
        <begin position="324"/>
        <end position="342"/>
    </location>
</feature>
<reference evidence="7 8" key="1">
    <citation type="submission" date="2014-07" db="EMBL/GenBank/DDBJ databases">
        <authorList>
            <person name="Urmite Genomes Urmite Genomes"/>
        </authorList>
    </citation>
    <scope>NUCLEOTIDE SEQUENCE [LARGE SCALE GENOMIC DNA]</scope>
    <source>
        <strain evidence="7 8">13MG44_air</strain>
    </source>
</reference>
<evidence type="ECO:0000256" key="2">
    <source>
        <dbReference type="ARBA" id="ARBA00022475"/>
    </source>
</evidence>
<feature type="transmembrane region" description="Helical" evidence="6">
    <location>
        <begin position="174"/>
        <end position="197"/>
    </location>
</feature>
<sequence length="473" mass="50919">MGESTNVKGKSTKDISQKFPHTYAILLFIVILGAALSYIIPAGEFDRQEVDDRVEVVSGSFHGVEQSPVSFMELVMAIPTGLNEASSIIFYIFLIGGAFGVIRATGAIEAIIQKVMNNVQKNEMLLIPVIMTVFSILGFTTGMAEETIIFVPIGIMLAVALGYDALVGTAMVTLGAAAGFVGGMFNPFTVGIAHGIAELPIFSGWGFRTVVYLAVLTAGILYVMSYAKKVKKDPTRSIVYNESQNGQLNFVEGEIEYKKLTKRHIVIVILFALTIAINVYGIFVHGWFLTELAANFFAVGIIIGFVGGLKLNAIFDAFIDGMKIVVYGAIIVGFARAILVVLESGLIIDTIIYSMSSVLDYIPNSLTALGMLAVQVIINFFIPSGSGQAMTTMPVMVPLSDLQNIPRQVAVLAYQYGDAITNSIIPTSASLMGVLAVAGIPYIKWVKFVWKLVIIWLIIAAAALVVATLINLQ</sequence>
<dbReference type="EMBL" id="CCSE01000001">
    <property type="protein sequence ID" value="CDZ99125.1"/>
    <property type="molecule type" value="Genomic_DNA"/>
</dbReference>
<evidence type="ECO:0000313" key="8">
    <source>
        <dbReference type="Proteomes" id="UP000044136"/>
    </source>
</evidence>
<proteinExistence type="predicted"/>
<feature type="transmembrane region" description="Helical" evidence="6">
    <location>
        <begin position="265"/>
        <end position="288"/>
    </location>
</feature>
<keyword evidence="5 6" id="KW-0472">Membrane</keyword>
<feature type="transmembrane region" description="Helical" evidence="6">
    <location>
        <begin position="362"/>
        <end position="382"/>
    </location>
</feature>
<dbReference type="AlphaFoldDB" id="A0A078LYP1"/>
<evidence type="ECO:0000256" key="1">
    <source>
        <dbReference type="ARBA" id="ARBA00004651"/>
    </source>
</evidence>
<dbReference type="RefSeq" id="WP_231856235.1">
    <property type="nucleotide sequence ID" value="NZ_CCSE01000001.1"/>
</dbReference>
<evidence type="ECO:0000256" key="4">
    <source>
        <dbReference type="ARBA" id="ARBA00022989"/>
    </source>
</evidence>
<name>A0A078LYP1_9STAP</name>